<gene>
    <name evidence="1" type="ORF">P5673_001986</name>
</gene>
<comment type="caution">
    <text evidence="1">The sequence shown here is derived from an EMBL/GenBank/DDBJ whole genome shotgun (WGS) entry which is preliminary data.</text>
</comment>
<reference evidence="1" key="1">
    <citation type="journal article" date="2023" name="G3 (Bethesda)">
        <title>Whole genome assembly and annotation of the endangered Caribbean coral Acropora cervicornis.</title>
        <authorList>
            <person name="Selwyn J.D."/>
            <person name="Vollmer S.V."/>
        </authorList>
    </citation>
    <scope>NUCLEOTIDE SEQUENCE</scope>
    <source>
        <strain evidence="1">K2</strain>
    </source>
</reference>
<proteinExistence type="predicted"/>
<dbReference type="Proteomes" id="UP001249851">
    <property type="component" value="Unassembled WGS sequence"/>
</dbReference>
<keyword evidence="2" id="KW-1185">Reference proteome</keyword>
<dbReference type="EMBL" id="JARQWQ010000003">
    <property type="protein sequence ID" value="KAK2572966.1"/>
    <property type="molecule type" value="Genomic_DNA"/>
</dbReference>
<evidence type="ECO:0000313" key="1">
    <source>
        <dbReference type="EMBL" id="KAK2572966.1"/>
    </source>
</evidence>
<dbReference type="AlphaFoldDB" id="A0AAD9R4L5"/>
<protein>
    <submittedName>
        <fullName evidence="1">Uncharacterized protein</fullName>
    </submittedName>
</protein>
<sequence>MSTVKYGRNRCLQLASPLQFKLKRLSRPTDIISKKLISDIISKKLICGGFAICSTGYTATFDTTTN</sequence>
<reference evidence="1" key="2">
    <citation type="journal article" date="2023" name="Science">
        <title>Genomic signatures of disease resistance in endangered staghorn corals.</title>
        <authorList>
            <person name="Vollmer S.V."/>
            <person name="Selwyn J.D."/>
            <person name="Despard B.A."/>
            <person name="Roesel C.L."/>
        </authorList>
    </citation>
    <scope>NUCLEOTIDE SEQUENCE</scope>
    <source>
        <strain evidence="1">K2</strain>
    </source>
</reference>
<evidence type="ECO:0000313" key="2">
    <source>
        <dbReference type="Proteomes" id="UP001249851"/>
    </source>
</evidence>
<organism evidence="1 2">
    <name type="scientific">Acropora cervicornis</name>
    <name type="common">Staghorn coral</name>
    <dbReference type="NCBI Taxonomy" id="6130"/>
    <lineage>
        <taxon>Eukaryota</taxon>
        <taxon>Metazoa</taxon>
        <taxon>Cnidaria</taxon>
        <taxon>Anthozoa</taxon>
        <taxon>Hexacorallia</taxon>
        <taxon>Scleractinia</taxon>
        <taxon>Astrocoeniina</taxon>
        <taxon>Acroporidae</taxon>
        <taxon>Acropora</taxon>
    </lineage>
</organism>
<accession>A0AAD9R4L5</accession>
<name>A0AAD9R4L5_ACRCE</name>